<protein>
    <recommendedName>
        <fullName evidence="2">Ricin B lectin domain-containing protein</fullName>
    </recommendedName>
</protein>
<comment type="caution">
    <text evidence="1">The sequence shown here is derived from an EMBL/GenBank/DDBJ whole genome shotgun (WGS) entry which is preliminary data.</text>
</comment>
<dbReference type="PROSITE" id="PS51257">
    <property type="entry name" value="PROKAR_LIPOPROTEIN"/>
    <property type="match status" value="1"/>
</dbReference>
<sequence>MGFKTGFLAILFLIIVSCIVSAEPTITPRTLAGDDIYIDTFANGNFLLAYGDNNDSGTNQEWYWVFDDSGNVVIDMTGWASTYTSRINAKILSNGNFVFPYAYDTGDDTNLPMMFAIHNSSGDEIVAPKQA</sequence>
<organism evidence="1">
    <name type="scientific">marine sediment metagenome</name>
    <dbReference type="NCBI Taxonomy" id="412755"/>
    <lineage>
        <taxon>unclassified sequences</taxon>
        <taxon>metagenomes</taxon>
        <taxon>ecological metagenomes</taxon>
    </lineage>
</organism>
<gene>
    <name evidence="1" type="ORF">S01H4_61727</name>
</gene>
<dbReference type="AlphaFoldDB" id="X1EXF6"/>
<reference evidence="1" key="1">
    <citation type="journal article" date="2014" name="Front. Microbiol.">
        <title>High frequency of phylogenetically diverse reductive dehalogenase-homologous genes in deep subseafloor sedimentary metagenomes.</title>
        <authorList>
            <person name="Kawai M."/>
            <person name="Futagami T."/>
            <person name="Toyoda A."/>
            <person name="Takaki Y."/>
            <person name="Nishi S."/>
            <person name="Hori S."/>
            <person name="Arai W."/>
            <person name="Tsubouchi T."/>
            <person name="Morono Y."/>
            <person name="Uchiyama I."/>
            <person name="Ito T."/>
            <person name="Fujiyama A."/>
            <person name="Inagaki F."/>
            <person name="Takami H."/>
        </authorList>
    </citation>
    <scope>NUCLEOTIDE SEQUENCE</scope>
    <source>
        <strain evidence="1">Expedition CK06-06</strain>
    </source>
</reference>
<dbReference type="EMBL" id="BART01036671">
    <property type="protein sequence ID" value="GAH13303.1"/>
    <property type="molecule type" value="Genomic_DNA"/>
</dbReference>
<feature type="non-terminal residue" evidence="1">
    <location>
        <position position="131"/>
    </location>
</feature>
<accession>X1EXF6</accession>
<name>X1EXF6_9ZZZZ</name>
<evidence type="ECO:0008006" key="2">
    <source>
        <dbReference type="Google" id="ProtNLM"/>
    </source>
</evidence>
<proteinExistence type="predicted"/>
<evidence type="ECO:0000313" key="1">
    <source>
        <dbReference type="EMBL" id="GAH13303.1"/>
    </source>
</evidence>